<dbReference type="OrthoDB" id="4764283at2"/>
<dbReference type="InterPro" id="IPR048136">
    <property type="entry name" value="STM3941-like"/>
</dbReference>
<keyword evidence="1" id="KW-1133">Transmembrane helix</keyword>
<dbReference type="STRING" id="1121421.SAMN02745123_00732"/>
<dbReference type="NCBIfam" id="NF041635">
    <property type="entry name" value="STM3941_fam"/>
    <property type="match status" value="1"/>
</dbReference>
<sequence length="170" mass="19561">MEDYYGEDEIRIYPRKKALIFYTVCGLVFVVGCIIIIGDHNYSGILCLLFFGPATVKLGLTAFSKKPLIIINDKGFYHQNVGLIKWEDIELVRTHQKDNDYTSNKYFSIIAKESYRSSMSALRRTLSNVESFFGYGTFNIPEHLFNIPINDLARMIHQRYGVNISLEIAD</sequence>
<keyword evidence="1" id="KW-0812">Transmembrane</keyword>
<evidence type="ECO:0000256" key="1">
    <source>
        <dbReference type="SAM" id="Phobius"/>
    </source>
</evidence>
<accession>A0A1M6PVD6</accession>
<proteinExistence type="predicted"/>
<keyword evidence="3" id="KW-1185">Reference proteome</keyword>
<feature type="transmembrane region" description="Helical" evidence="1">
    <location>
        <begin position="43"/>
        <end position="63"/>
    </location>
</feature>
<reference evidence="3" key="1">
    <citation type="submission" date="2016-11" db="EMBL/GenBank/DDBJ databases">
        <authorList>
            <person name="Varghese N."/>
            <person name="Submissions S."/>
        </authorList>
    </citation>
    <scope>NUCLEOTIDE SEQUENCE [LARGE SCALE GENOMIC DNA]</scope>
    <source>
        <strain evidence="3">DSM 10349</strain>
    </source>
</reference>
<dbReference type="Proteomes" id="UP000183997">
    <property type="component" value="Unassembled WGS sequence"/>
</dbReference>
<keyword evidence="1" id="KW-0472">Membrane</keyword>
<gene>
    <name evidence="2" type="ORF">SAMN02745123_00732</name>
</gene>
<dbReference type="AlphaFoldDB" id="A0A1M6PVD6"/>
<evidence type="ECO:0000313" key="2">
    <source>
        <dbReference type="EMBL" id="SHK11909.1"/>
    </source>
</evidence>
<dbReference type="RefSeq" id="WP_072911035.1">
    <property type="nucleotide sequence ID" value="NZ_FRAR01000007.1"/>
</dbReference>
<dbReference type="EMBL" id="FRAR01000007">
    <property type="protein sequence ID" value="SHK11909.1"/>
    <property type="molecule type" value="Genomic_DNA"/>
</dbReference>
<protein>
    <submittedName>
        <fullName evidence="2">Uncharacterized protein</fullName>
    </submittedName>
</protein>
<organism evidence="2 3">
    <name type="scientific">Desulforamulus aeronauticus DSM 10349</name>
    <dbReference type="NCBI Taxonomy" id="1121421"/>
    <lineage>
        <taxon>Bacteria</taxon>
        <taxon>Bacillati</taxon>
        <taxon>Bacillota</taxon>
        <taxon>Clostridia</taxon>
        <taxon>Eubacteriales</taxon>
        <taxon>Peptococcaceae</taxon>
        <taxon>Desulforamulus</taxon>
    </lineage>
</organism>
<evidence type="ECO:0000313" key="3">
    <source>
        <dbReference type="Proteomes" id="UP000183997"/>
    </source>
</evidence>
<feature type="transmembrane region" description="Helical" evidence="1">
    <location>
        <begin position="19"/>
        <end position="37"/>
    </location>
</feature>
<name>A0A1M6PVD6_9FIRM</name>